<reference evidence="1" key="1">
    <citation type="submission" date="2018-02" db="EMBL/GenBank/DDBJ databases">
        <title>Rhizophora mucronata_Transcriptome.</title>
        <authorList>
            <person name="Meera S.P."/>
            <person name="Sreeshan A."/>
            <person name="Augustine A."/>
        </authorList>
    </citation>
    <scope>NUCLEOTIDE SEQUENCE</scope>
    <source>
        <tissue evidence="1">Leaf</tissue>
    </source>
</reference>
<name>A0A2P2MF71_RHIMU</name>
<protein>
    <submittedName>
        <fullName evidence="1">Uncharacterized protein</fullName>
    </submittedName>
</protein>
<accession>A0A2P2MF71</accession>
<organism evidence="1">
    <name type="scientific">Rhizophora mucronata</name>
    <name type="common">Asiatic mangrove</name>
    <dbReference type="NCBI Taxonomy" id="61149"/>
    <lineage>
        <taxon>Eukaryota</taxon>
        <taxon>Viridiplantae</taxon>
        <taxon>Streptophyta</taxon>
        <taxon>Embryophyta</taxon>
        <taxon>Tracheophyta</taxon>
        <taxon>Spermatophyta</taxon>
        <taxon>Magnoliopsida</taxon>
        <taxon>eudicotyledons</taxon>
        <taxon>Gunneridae</taxon>
        <taxon>Pentapetalae</taxon>
        <taxon>rosids</taxon>
        <taxon>fabids</taxon>
        <taxon>Malpighiales</taxon>
        <taxon>Rhizophoraceae</taxon>
        <taxon>Rhizophora</taxon>
    </lineage>
</organism>
<dbReference type="AlphaFoldDB" id="A0A2P2MF71"/>
<proteinExistence type="predicted"/>
<sequence>MPHASKNWFTANADQSYEVHSNTHMRTRTHTQQVPSLKHIKIYKSNSIDFVKPKIMLGKRSVRGPC</sequence>
<dbReference type="EMBL" id="GGEC01048386">
    <property type="protein sequence ID" value="MBX28870.1"/>
    <property type="molecule type" value="Transcribed_RNA"/>
</dbReference>
<evidence type="ECO:0000313" key="1">
    <source>
        <dbReference type="EMBL" id="MBX28870.1"/>
    </source>
</evidence>